<dbReference type="InterPro" id="IPR001680">
    <property type="entry name" value="WD40_rpt"/>
</dbReference>
<protein>
    <submittedName>
        <fullName evidence="2">Uncharacterized protein</fullName>
    </submittedName>
</protein>
<keyword evidence="1" id="KW-0853">WD repeat</keyword>
<dbReference type="Proteomes" id="UP000027222">
    <property type="component" value="Unassembled WGS sequence"/>
</dbReference>
<accession>A0A067T1I0</accession>
<proteinExistence type="predicted"/>
<name>A0A067T1I0_GALM3</name>
<gene>
    <name evidence="2" type="ORF">GALMADRAFT_210197</name>
</gene>
<dbReference type="HOGENOM" id="CLU_769549_0_0_1"/>
<dbReference type="AlphaFoldDB" id="A0A067T1I0"/>
<dbReference type="InterPro" id="IPR036322">
    <property type="entry name" value="WD40_repeat_dom_sf"/>
</dbReference>
<dbReference type="EMBL" id="KL142377">
    <property type="protein sequence ID" value="KDR77035.1"/>
    <property type="molecule type" value="Genomic_DNA"/>
</dbReference>
<dbReference type="Gene3D" id="2.130.10.10">
    <property type="entry name" value="YVTN repeat-like/Quinoprotein amine dehydrogenase"/>
    <property type="match status" value="1"/>
</dbReference>
<dbReference type="InterPro" id="IPR015943">
    <property type="entry name" value="WD40/YVTN_repeat-like_dom_sf"/>
</dbReference>
<evidence type="ECO:0000313" key="2">
    <source>
        <dbReference type="EMBL" id="KDR77035.1"/>
    </source>
</evidence>
<dbReference type="SUPFAM" id="SSF50978">
    <property type="entry name" value="WD40 repeat-like"/>
    <property type="match status" value="1"/>
</dbReference>
<keyword evidence="3" id="KW-1185">Reference proteome</keyword>
<dbReference type="PROSITE" id="PS50082">
    <property type="entry name" value="WD_REPEATS_2"/>
    <property type="match status" value="1"/>
</dbReference>
<reference evidence="3" key="1">
    <citation type="journal article" date="2014" name="Proc. Natl. Acad. Sci. U.S.A.">
        <title>Extensive sampling of basidiomycete genomes demonstrates inadequacy of the white-rot/brown-rot paradigm for wood decay fungi.</title>
        <authorList>
            <person name="Riley R."/>
            <person name="Salamov A.A."/>
            <person name="Brown D.W."/>
            <person name="Nagy L.G."/>
            <person name="Floudas D."/>
            <person name="Held B.W."/>
            <person name="Levasseur A."/>
            <person name="Lombard V."/>
            <person name="Morin E."/>
            <person name="Otillar R."/>
            <person name="Lindquist E.A."/>
            <person name="Sun H."/>
            <person name="LaButti K.M."/>
            <person name="Schmutz J."/>
            <person name="Jabbour D."/>
            <person name="Luo H."/>
            <person name="Baker S.E."/>
            <person name="Pisabarro A.G."/>
            <person name="Walton J.D."/>
            <person name="Blanchette R.A."/>
            <person name="Henrissat B."/>
            <person name="Martin F."/>
            <person name="Cullen D."/>
            <person name="Hibbett D.S."/>
            <person name="Grigoriev I.V."/>
        </authorList>
    </citation>
    <scope>NUCLEOTIDE SEQUENCE [LARGE SCALE GENOMIC DNA]</scope>
    <source>
        <strain evidence="3">CBS 339.88</strain>
    </source>
</reference>
<evidence type="ECO:0000256" key="1">
    <source>
        <dbReference type="PROSITE-ProRule" id="PRU00221"/>
    </source>
</evidence>
<sequence>MSQKGKLSFSSTLQMRDLDEAIYVTCMGSNSQHVITGGSAGTLRVWDVSSGYLHQSIHIGAQITAISHIDIGWRREGFLVGSMDGSVALYCRTSSTYAGAWILSLFSWLPGWMRHILFSPFCLSLKTSINGQPVESLATNGKLVAAVGNQDLQIWSVGTHLIGTSVAFSLSLIPTGRSIAEGKSLHNLSDFFSELPPSTLSKKRIRSAHFLPGVSQDLLLVTLVDSHPAGRDSLLALYQVRPWKLVRASAIDRRVGLAAISTDHRTYAFTNLLNGIEIFSLPGLEHCGTILQNIRAETNVTLGVAFEGPIAHDTYRAISVRLMGASWSGIGKIYPFEQTNNNTQRDAASLLSNRLWKKAV</sequence>
<evidence type="ECO:0000313" key="3">
    <source>
        <dbReference type="Proteomes" id="UP000027222"/>
    </source>
</evidence>
<organism evidence="2 3">
    <name type="scientific">Galerina marginata (strain CBS 339.88)</name>
    <dbReference type="NCBI Taxonomy" id="685588"/>
    <lineage>
        <taxon>Eukaryota</taxon>
        <taxon>Fungi</taxon>
        <taxon>Dikarya</taxon>
        <taxon>Basidiomycota</taxon>
        <taxon>Agaricomycotina</taxon>
        <taxon>Agaricomycetes</taxon>
        <taxon>Agaricomycetidae</taxon>
        <taxon>Agaricales</taxon>
        <taxon>Agaricineae</taxon>
        <taxon>Strophariaceae</taxon>
        <taxon>Galerina</taxon>
    </lineage>
</organism>
<feature type="repeat" description="WD" evidence="1">
    <location>
        <begin position="15"/>
        <end position="56"/>
    </location>
</feature>